<evidence type="ECO:0000313" key="1">
    <source>
        <dbReference type="EMBL" id="VXD13180.1"/>
    </source>
</evidence>
<dbReference type="Proteomes" id="UP000184550">
    <property type="component" value="Unassembled WGS sequence"/>
</dbReference>
<reference evidence="1" key="1">
    <citation type="submission" date="2019-10" db="EMBL/GenBank/DDBJ databases">
        <authorList>
            <consortium name="Genoscope - CEA"/>
            <person name="William W."/>
        </authorList>
    </citation>
    <scope>NUCLEOTIDE SEQUENCE [LARGE SCALE GENOMIC DNA]</scope>
    <source>
        <strain evidence="1">BBR_PRJEB10992</strain>
    </source>
</reference>
<comment type="caution">
    <text evidence="1">The sequence shown here is derived from an EMBL/GenBank/DDBJ whole genome shotgun (WGS) entry which is preliminary data.</text>
</comment>
<accession>A0A7Z9BJK8</accession>
<evidence type="ECO:0000313" key="2">
    <source>
        <dbReference type="Proteomes" id="UP000184550"/>
    </source>
</evidence>
<organism evidence="1 2">
    <name type="scientific">Planktothrix serta PCC 8927</name>
    <dbReference type="NCBI Taxonomy" id="671068"/>
    <lineage>
        <taxon>Bacteria</taxon>
        <taxon>Bacillati</taxon>
        <taxon>Cyanobacteriota</taxon>
        <taxon>Cyanophyceae</taxon>
        <taxon>Oscillatoriophycideae</taxon>
        <taxon>Oscillatoriales</taxon>
        <taxon>Microcoleaceae</taxon>
        <taxon>Planktothrix</taxon>
    </lineage>
</organism>
<sequence length="53" mass="5586">MLLTPFVSVCLIGSVKPPLLTVYQELLAPGGIVNKGNRASCENLARAQFARAG</sequence>
<dbReference type="AlphaFoldDB" id="A0A7Z9BJK8"/>
<protein>
    <submittedName>
        <fullName evidence="1">Uncharacterized protein</fullName>
    </submittedName>
</protein>
<gene>
    <name evidence="1" type="ORF">PL8927_220081</name>
</gene>
<keyword evidence="2" id="KW-1185">Reference proteome</keyword>
<proteinExistence type="predicted"/>
<dbReference type="EMBL" id="CZCU02000094">
    <property type="protein sequence ID" value="VXD13180.1"/>
    <property type="molecule type" value="Genomic_DNA"/>
</dbReference>
<name>A0A7Z9BJK8_9CYAN</name>